<dbReference type="Pfam" id="PF06289">
    <property type="entry name" value="FlbD"/>
    <property type="match status" value="1"/>
</dbReference>
<dbReference type="EMBL" id="CP162599">
    <property type="protein sequence ID" value="XDK34522.1"/>
    <property type="molecule type" value="Genomic_DNA"/>
</dbReference>
<dbReference type="PANTHER" id="PTHR39185:SF1">
    <property type="entry name" value="SWARMING MOTILITY PROTEIN SWRD"/>
    <property type="match status" value="1"/>
</dbReference>
<accession>A0AB39HV71</accession>
<reference evidence="1" key="1">
    <citation type="submission" date="2024-07" db="EMBL/GenBank/DDBJ databases">
        <title>Halotolerant mesophilic bacterium Ornithinibacillus sp. 4-3, sp. nov., isolated from soil.</title>
        <authorList>
            <person name="Sidarenka A.V."/>
            <person name="Guliayeva D.E."/>
            <person name="Leanovich S.I."/>
            <person name="Hileuskaya K.S."/>
            <person name="Akhremchuk A.E."/>
            <person name="Sikolenko M.A."/>
            <person name="Valentovich L.N."/>
        </authorList>
    </citation>
    <scope>NUCLEOTIDE SEQUENCE</scope>
    <source>
        <strain evidence="1">4-3</strain>
    </source>
</reference>
<organism evidence="1">
    <name type="scientific">Ornithinibacillus sp. 4-3</name>
    <dbReference type="NCBI Taxonomy" id="3231488"/>
    <lineage>
        <taxon>Bacteria</taxon>
        <taxon>Bacillati</taxon>
        <taxon>Bacillota</taxon>
        <taxon>Bacilli</taxon>
        <taxon>Bacillales</taxon>
        <taxon>Bacillaceae</taxon>
        <taxon>Ornithinibacillus</taxon>
    </lineage>
</organism>
<protein>
    <submittedName>
        <fullName evidence="1">Flagellar FlbD family protein</fullName>
    </submittedName>
</protein>
<proteinExistence type="predicted"/>
<keyword evidence="1" id="KW-0282">Flagellum</keyword>
<sequence length="72" mass="8089">MINLTRLNGDSFLLNPTMIEQVQSHPDTTITLCNGKKILVKNSEKEVEQLIIQFYHKIGVIGTLYEVGGTNE</sequence>
<dbReference type="PANTHER" id="PTHR39185">
    <property type="entry name" value="SWARMING MOTILITY PROTEIN SWRD"/>
    <property type="match status" value="1"/>
</dbReference>
<keyword evidence="1" id="KW-0966">Cell projection</keyword>
<dbReference type="RefSeq" id="WP_368655192.1">
    <property type="nucleotide sequence ID" value="NZ_CP162599.1"/>
</dbReference>
<gene>
    <name evidence="1" type="ORF">AB4Y30_07300</name>
</gene>
<dbReference type="InterPro" id="IPR009384">
    <property type="entry name" value="SwrD-like"/>
</dbReference>
<dbReference type="AlphaFoldDB" id="A0AB39HV71"/>
<keyword evidence="1" id="KW-0969">Cilium</keyword>
<name>A0AB39HV71_9BACI</name>
<evidence type="ECO:0000313" key="1">
    <source>
        <dbReference type="EMBL" id="XDK34522.1"/>
    </source>
</evidence>